<keyword evidence="1" id="KW-0472">Membrane</keyword>
<dbReference type="GO" id="GO:0005886">
    <property type="term" value="C:plasma membrane"/>
    <property type="evidence" value="ECO:0007669"/>
    <property type="project" value="TreeGrafter"/>
</dbReference>
<dbReference type="KEGG" id="anf:AQPE_4280"/>
<dbReference type="Gene3D" id="1.20.1640.10">
    <property type="entry name" value="Multidrug efflux transporter AcrB transmembrane domain"/>
    <property type="match status" value="1"/>
</dbReference>
<dbReference type="InterPro" id="IPR001036">
    <property type="entry name" value="Acrflvin-R"/>
</dbReference>
<dbReference type="Pfam" id="PF00873">
    <property type="entry name" value="ACR_tran"/>
    <property type="match status" value="1"/>
</dbReference>
<dbReference type="SUPFAM" id="SSF82866">
    <property type="entry name" value="Multidrug efflux transporter AcrB transmembrane domain"/>
    <property type="match status" value="1"/>
</dbReference>
<dbReference type="PRINTS" id="PR00702">
    <property type="entry name" value="ACRIFLAVINRP"/>
</dbReference>
<name>A0A5K7SF52_9BACT</name>
<sequence>MKFDVADDSTDMTIAAVNSVVDDLILAVILVSLVMFLFLRSYRNSLIVLIAIPTSLITAFAVMWLMGFTLNLMTLLAMSLIIGILVDDAIVILENIQRHLDMGKDKETAALEGRMEIGFQPFQLRWSMWLYSYRFCFCRYL</sequence>
<gene>
    <name evidence="2" type="ORF">AQPE_4280</name>
</gene>
<evidence type="ECO:0000256" key="1">
    <source>
        <dbReference type="SAM" id="Phobius"/>
    </source>
</evidence>
<feature type="transmembrane region" description="Helical" evidence="1">
    <location>
        <begin position="72"/>
        <end position="93"/>
    </location>
</feature>
<feature type="transmembrane region" description="Helical" evidence="1">
    <location>
        <begin position="46"/>
        <end position="66"/>
    </location>
</feature>
<accession>A0A5K7SF52</accession>
<dbReference type="Gene3D" id="3.30.70.1320">
    <property type="entry name" value="Multidrug efflux transporter AcrB pore domain like"/>
    <property type="match status" value="1"/>
</dbReference>
<reference evidence="2" key="1">
    <citation type="journal article" date="2020" name="Int. J. Syst. Evol. Microbiol.">
        <title>Aquipluma nitroreducens gen. nov. sp. nov., a novel facultatively anaerobic bacterium isolated from a freshwater lake.</title>
        <authorList>
            <person name="Watanabe M."/>
            <person name="Kojima H."/>
            <person name="Fukui M."/>
        </authorList>
    </citation>
    <scope>NUCLEOTIDE SEQUENCE</scope>
    <source>
        <strain evidence="2">MeG22</strain>
    </source>
</reference>
<dbReference type="PANTHER" id="PTHR32063:SF24">
    <property type="entry name" value="CATION EFFLUX SYSTEM (ACRB_ACRD_ACRF FAMILY)"/>
    <property type="match status" value="1"/>
</dbReference>
<dbReference type="EMBL" id="AP018694">
    <property type="protein sequence ID" value="BBE20089.1"/>
    <property type="molecule type" value="Genomic_DNA"/>
</dbReference>
<dbReference type="GO" id="GO:0042910">
    <property type="term" value="F:xenobiotic transmembrane transporter activity"/>
    <property type="evidence" value="ECO:0007669"/>
    <property type="project" value="TreeGrafter"/>
</dbReference>
<keyword evidence="3" id="KW-1185">Reference proteome</keyword>
<organism evidence="2 3">
    <name type="scientific">Aquipluma nitroreducens</name>
    <dbReference type="NCBI Taxonomy" id="2010828"/>
    <lineage>
        <taxon>Bacteria</taxon>
        <taxon>Pseudomonadati</taxon>
        <taxon>Bacteroidota</taxon>
        <taxon>Bacteroidia</taxon>
        <taxon>Marinilabiliales</taxon>
        <taxon>Prolixibacteraceae</taxon>
        <taxon>Aquipluma</taxon>
    </lineage>
</organism>
<proteinExistence type="predicted"/>
<evidence type="ECO:0000313" key="2">
    <source>
        <dbReference type="EMBL" id="BBE20089.1"/>
    </source>
</evidence>
<evidence type="ECO:0000313" key="3">
    <source>
        <dbReference type="Proteomes" id="UP001193389"/>
    </source>
</evidence>
<keyword evidence="1" id="KW-1133">Transmembrane helix</keyword>
<keyword evidence="1" id="KW-0812">Transmembrane</keyword>
<protein>
    <submittedName>
        <fullName evidence="2">Acriflavin resistance protein</fullName>
    </submittedName>
</protein>
<feature type="transmembrane region" description="Helical" evidence="1">
    <location>
        <begin position="20"/>
        <end position="39"/>
    </location>
</feature>
<dbReference type="Proteomes" id="UP001193389">
    <property type="component" value="Chromosome"/>
</dbReference>
<dbReference type="AlphaFoldDB" id="A0A5K7SF52"/>
<dbReference type="PANTHER" id="PTHR32063">
    <property type="match status" value="1"/>
</dbReference>